<dbReference type="PANTHER" id="PTHR30438:SF2">
    <property type="entry name" value="MEMBRANE PROTEIN"/>
    <property type="match status" value="1"/>
</dbReference>
<protein>
    <submittedName>
        <fullName evidence="3">HlyD family efflux transporter periplasmic adaptor subunit</fullName>
    </submittedName>
</protein>
<dbReference type="GO" id="GO:0005886">
    <property type="term" value="C:plasma membrane"/>
    <property type="evidence" value="ECO:0007669"/>
    <property type="project" value="TreeGrafter"/>
</dbReference>
<dbReference type="InterPro" id="IPR058625">
    <property type="entry name" value="MdtA-like_BSH"/>
</dbReference>
<accession>A0A2S0MQY0</accession>
<dbReference type="PANTHER" id="PTHR30438">
    <property type="entry name" value="36 KDA ANTIGEN-RELATED"/>
    <property type="match status" value="1"/>
</dbReference>
<gene>
    <name evidence="3" type="ORF">C6Y53_11415</name>
</gene>
<keyword evidence="1" id="KW-0175">Coiled coil</keyword>
<proteinExistence type="predicted"/>
<dbReference type="RefSeq" id="WP_106472560.1">
    <property type="nucleotide sequence ID" value="NZ_CP027665.1"/>
</dbReference>
<sequence length="327" mass="35167">MHWKRYGTIAVALIVLLGGAYAFWLGRQSAELPAGIVSSNGRIEAERIDVAAKLPGRIAEVRVSEGQWVEAGDLVAHMDTAEIDAQLRQAQAAVTQAEQQKLQTEALLNQRLSEQEFAQAEFARAEQLAAKGHVPQELVDQRRATLITADAGVAAARAGIDLATATIASAEATVERLQSIRADAELVAPHRGRVQYVLAKAGEVVGAGGRVVTLTDLTDIYMTIFLPARDAGLLAIGAEARIVLDPIPDYVVPAQVTFVASSAQFTPKSVETADERDQLMFRVKLTIPADLLEEYQQQAKAGVAGVGYVRVDDTVDWPDALQVKLPQ</sequence>
<evidence type="ECO:0000256" key="1">
    <source>
        <dbReference type="SAM" id="Coils"/>
    </source>
</evidence>
<dbReference type="GO" id="GO:1990195">
    <property type="term" value="C:macrolide transmembrane transporter complex"/>
    <property type="evidence" value="ECO:0007669"/>
    <property type="project" value="InterPro"/>
</dbReference>
<organism evidence="3 4">
    <name type="scientific">Pukyongiella litopenaei</name>
    <dbReference type="NCBI Taxonomy" id="2605946"/>
    <lineage>
        <taxon>Bacteria</taxon>
        <taxon>Pseudomonadati</taxon>
        <taxon>Pseudomonadota</taxon>
        <taxon>Alphaproteobacteria</taxon>
        <taxon>Rhodobacterales</taxon>
        <taxon>Paracoccaceae</taxon>
        <taxon>Pukyongiella</taxon>
    </lineage>
</organism>
<feature type="domain" description="Multidrug resistance protein MdtA-like barrel-sandwich hybrid" evidence="2">
    <location>
        <begin position="47"/>
        <end position="210"/>
    </location>
</feature>
<evidence type="ECO:0000313" key="4">
    <source>
        <dbReference type="Proteomes" id="UP000237655"/>
    </source>
</evidence>
<dbReference type="GO" id="GO:1990961">
    <property type="term" value="P:xenobiotic detoxification by transmembrane export across the plasma membrane"/>
    <property type="evidence" value="ECO:0007669"/>
    <property type="project" value="InterPro"/>
</dbReference>
<dbReference type="Gene3D" id="2.40.30.170">
    <property type="match status" value="1"/>
</dbReference>
<dbReference type="Gene3D" id="2.40.50.100">
    <property type="match status" value="1"/>
</dbReference>
<dbReference type="EMBL" id="CP027665">
    <property type="protein sequence ID" value="AVO38246.1"/>
    <property type="molecule type" value="Genomic_DNA"/>
</dbReference>
<dbReference type="Proteomes" id="UP000237655">
    <property type="component" value="Chromosome"/>
</dbReference>
<dbReference type="Gene3D" id="6.10.140.1990">
    <property type="match status" value="1"/>
</dbReference>
<evidence type="ECO:0000313" key="3">
    <source>
        <dbReference type="EMBL" id="AVO38246.1"/>
    </source>
</evidence>
<dbReference type="KEGG" id="thas:C6Y53_11415"/>
<dbReference type="SUPFAM" id="SSF111369">
    <property type="entry name" value="HlyD-like secretion proteins"/>
    <property type="match status" value="1"/>
</dbReference>
<dbReference type="InterPro" id="IPR030190">
    <property type="entry name" value="MacA_alpha-hairpin_sf"/>
</dbReference>
<dbReference type="Pfam" id="PF25917">
    <property type="entry name" value="BSH_RND"/>
    <property type="match status" value="1"/>
</dbReference>
<feature type="coiled-coil region" evidence="1">
    <location>
        <begin position="80"/>
        <end position="107"/>
    </location>
</feature>
<name>A0A2S0MQY0_9RHOB</name>
<reference evidence="4" key="1">
    <citation type="submission" date="2018-03" db="EMBL/GenBank/DDBJ databases">
        <title>Genomic analysis of the strain SH-1 isolated from shrimp intestine.</title>
        <authorList>
            <person name="Kim Y.-S."/>
            <person name="Kim S.-E."/>
            <person name="Kim K.-H."/>
        </authorList>
    </citation>
    <scope>NUCLEOTIDE SEQUENCE [LARGE SCALE GENOMIC DNA]</scope>
    <source>
        <strain evidence="4">SH-1</strain>
    </source>
</reference>
<keyword evidence="4" id="KW-1185">Reference proteome</keyword>
<dbReference type="AlphaFoldDB" id="A0A2S0MQY0"/>
<evidence type="ECO:0000259" key="2">
    <source>
        <dbReference type="Pfam" id="PF25917"/>
    </source>
</evidence>
<dbReference type="GO" id="GO:0019898">
    <property type="term" value="C:extrinsic component of membrane"/>
    <property type="evidence" value="ECO:0007669"/>
    <property type="project" value="InterPro"/>
</dbReference>